<evidence type="ECO:0000313" key="2">
    <source>
        <dbReference type="EMBL" id="JAP86089.1"/>
    </source>
</evidence>
<protein>
    <submittedName>
        <fullName evidence="2">Pancreatic trypsin inhibitor</fullName>
    </submittedName>
</protein>
<evidence type="ECO:0000256" key="1">
    <source>
        <dbReference type="SAM" id="Phobius"/>
    </source>
</evidence>
<dbReference type="AlphaFoldDB" id="A0A131Z3V5"/>
<accession>A0A131Z3V5</accession>
<dbReference type="Gene3D" id="4.10.410.10">
    <property type="entry name" value="Pancreatic trypsin inhibitor Kunitz domain"/>
    <property type="match status" value="1"/>
</dbReference>
<keyword evidence="1" id="KW-0472">Membrane</keyword>
<keyword evidence="1" id="KW-1133">Transmembrane helix</keyword>
<dbReference type="InterPro" id="IPR036880">
    <property type="entry name" value="Kunitz_BPTI_sf"/>
</dbReference>
<name>A0A131Z3V5_RHIAP</name>
<dbReference type="GO" id="GO:0004867">
    <property type="term" value="F:serine-type endopeptidase inhibitor activity"/>
    <property type="evidence" value="ECO:0007669"/>
    <property type="project" value="InterPro"/>
</dbReference>
<organism evidence="2">
    <name type="scientific">Rhipicephalus appendiculatus</name>
    <name type="common">Brown ear tick</name>
    <dbReference type="NCBI Taxonomy" id="34631"/>
    <lineage>
        <taxon>Eukaryota</taxon>
        <taxon>Metazoa</taxon>
        <taxon>Ecdysozoa</taxon>
        <taxon>Arthropoda</taxon>
        <taxon>Chelicerata</taxon>
        <taxon>Arachnida</taxon>
        <taxon>Acari</taxon>
        <taxon>Parasitiformes</taxon>
        <taxon>Ixodida</taxon>
        <taxon>Ixodoidea</taxon>
        <taxon>Ixodidae</taxon>
        <taxon>Rhipicephalinae</taxon>
        <taxon>Rhipicephalus</taxon>
        <taxon>Rhipicephalus</taxon>
    </lineage>
</organism>
<proteinExistence type="predicted"/>
<feature type="transmembrane region" description="Helical" evidence="1">
    <location>
        <begin position="20"/>
        <end position="40"/>
    </location>
</feature>
<reference evidence="2" key="1">
    <citation type="journal article" date="2016" name="Ticks Tick Borne Dis.">
        <title>De novo assembly and annotation of the salivary gland transcriptome of Rhipicephalus appendiculatus male and female ticks during blood feeding.</title>
        <authorList>
            <person name="de Castro M.H."/>
            <person name="de Klerk D."/>
            <person name="Pienaar R."/>
            <person name="Latif A.A."/>
            <person name="Rees D.J."/>
            <person name="Mans B.J."/>
        </authorList>
    </citation>
    <scope>NUCLEOTIDE SEQUENCE</scope>
    <source>
        <tissue evidence="2">Salivary glands</tissue>
    </source>
</reference>
<sequence>MVPQLTPTFFSETCVVMASAPTLVMMLLPVILPFILGAYASKDLEERRDLLECDRRLIPMRLCRYPASCQCHPRAPLGERSYMYYRYERGHCRQGAYMQNCNGFPSHVACHSACVRQWG</sequence>
<dbReference type="EMBL" id="GEDV01002468">
    <property type="protein sequence ID" value="JAP86089.1"/>
    <property type="molecule type" value="Transcribed_RNA"/>
</dbReference>
<keyword evidence="1" id="KW-0812">Transmembrane</keyword>